<reference evidence="1" key="3">
    <citation type="journal article" date="2000" name="Genome Res.">
        <title>RIKEN integrated sequence analysis (RISA) system--384-format sequencing pipeline with 384 multicapillary sequencer.</title>
        <authorList>
            <person name="Shibata K."/>
            <person name="Itoh M."/>
            <person name="Aizawa K."/>
            <person name="Nagaoka S."/>
            <person name="Sasaki N."/>
            <person name="Carninci P."/>
            <person name="Konno H."/>
            <person name="Akiyama J."/>
            <person name="Nishi K."/>
            <person name="Kitsunai T."/>
            <person name="Tashiro H."/>
            <person name="Itoh M."/>
            <person name="Sumi N."/>
            <person name="Ishii Y."/>
            <person name="Nakamura S."/>
            <person name="Hazama M."/>
            <person name="Nishine T."/>
            <person name="Harada A."/>
            <person name="Yamamoto R."/>
            <person name="Matsumoto H."/>
            <person name="Sakaguchi S."/>
            <person name="Ikegami T."/>
            <person name="Kashiwagi K."/>
            <person name="Fujiwake S."/>
            <person name="Inoue K."/>
            <person name="Togawa Y."/>
            <person name="Izawa M."/>
            <person name="Ohara E."/>
            <person name="Watahiki M."/>
            <person name="Yoneda Y."/>
            <person name="Ishikawa T."/>
            <person name="Ozawa K."/>
            <person name="Tanaka T."/>
            <person name="Matsuura S."/>
            <person name="Kawai J."/>
            <person name="Okazaki Y."/>
            <person name="Muramatsu M."/>
            <person name="Inoue Y."/>
            <person name="Kira A."/>
            <person name="Hayashizaki Y."/>
        </authorList>
    </citation>
    <scope>NUCLEOTIDE SEQUENCE</scope>
    <source>
        <strain evidence="1">C57BL/6J</strain>
        <tissue evidence="1">Testis</tissue>
    </source>
</reference>
<dbReference type="EMBL" id="AK033149">
    <property type="protein sequence ID" value="BAE43284.1"/>
    <property type="molecule type" value="mRNA"/>
</dbReference>
<sequence>MGVSQVYNLCLVILNSKILFFQLIPAVPAYRLIHSCEINVCYRFVNKYDIEDLEYIRLKSIFYRCWG</sequence>
<reference evidence="1" key="7">
    <citation type="journal article" date="2005" name="Science">
        <title>The Transcriptional Landscape of the Mammalian Genome.</title>
        <authorList>
            <consortium name="The FANTOM Consortium"/>
            <consortium name="Riken Genome Exploration Research Group and Genome Science Group (Genome Network Project Core Group)"/>
        </authorList>
    </citation>
    <scope>NUCLEOTIDE SEQUENCE</scope>
    <source>
        <strain evidence="1">C57BL/6J</strain>
        <tissue evidence="1">Testis</tissue>
    </source>
</reference>
<name>Q3V3T6_MOUSE</name>
<organism evidence="1">
    <name type="scientific">Mus musculus</name>
    <name type="common">Mouse</name>
    <dbReference type="NCBI Taxonomy" id="10090"/>
    <lineage>
        <taxon>Eukaryota</taxon>
        <taxon>Metazoa</taxon>
        <taxon>Chordata</taxon>
        <taxon>Craniata</taxon>
        <taxon>Vertebrata</taxon>
        <taxon>Euteleostomi</taxon>
        <taxon>Mammalia</taxon>
        <taxon>Eutheria</taxon>
        <taxon>Euarchontoglires</taxon>
        <taxon>Glires</taxon>
        <taxon>Rodentia</taxon>
        <taxon>Myomorpha</taxon>
        <taxon>Muroidea</taxon>
        <taxon>Muridae</taxon>
        <taxon>Murinae</taxon>
        <taxon>Mus</taxon>
        <taxon>Mus</taxon>
    </lineage>
</organism>
<protein>
    <submittedName>
        <fullName evidence="1">Uncharacterized protein</fullName>
    </submittedName>
</protein>
<dbReference type="AGR" id="MGI:1351332"/>
<dbReference type="AlphaFoldDB" id="Q3V3T6"/>
<proteinExistence type="evidence at transcript level"/>
<reference evidence="1" key="1">
    <citation type="journal article" date="1999" name="Methods Enzymol.">
        <title>High-efficiency full-length cDNA cloning.</title>
        <authorList>
            <person name="Carninci P."/>
            <person name="Hayashizaki Y."/>
        </authorList>
    </citation>
    <scope>NUCLEOTIDE SEQUENCE</scope>
    <source>
        <strain evidence="1">C57BL/6J</strain>
        <tissue evidence="1">Testis</tissue>
    </source>
</reference>
<evidence type="ECO:0000313" key="2">
    <source>
        <dbReference type="MGI" id="MGI:1351332"/>
    </source>
</evidence>
<gene>
    <name evidence="2" type="primary">Azi2</name>
</gene>
<reference evidence="1" key="5">
    <citation type="submission" date="2001-07" db="EMBL/GenBank/DDBJ databases">
        <authorList>
            <person name="Adachi J."/>
            <person name="Aizawa K."/>
            <person name="Akimura T."/>
            <person name="Arakawa T."/>
            <person name="Bono H."/>
            <person name="Carninci P."/>
            <person name="Fukuda S."/>
            <person name="Furuno M."/>
            <person name="Hanagaki T."/>
            <person name="Hara A."/>
            <person name="Hashizume W."/>
            <person name="Hayashida K."/>
            <person name="Hayatsu N."/>
            <person name="Hiramoto K."/>
            <person name="Hiraoka T."/>
            <person name="Hirozane T."/>
            <person name="Hori F."/>
            <person name="Imotani K."/>
            <person name="Ishii Y."/>
            <person name="Itoh M."/>
            <person name="Kagawa I."/>
            <person name="Kasukawa T."/>
            <person name="Katoh H."/>
            <person name="Kawai J."/>
            <person name="Kojima Y."/>
            <person name="Kondo S."/>
            <person name="Konno H."/>
            <person name="Kouda M."/>
            <person name="Koya S."/>
            <person name="Kurihara C."/>
            <person name="Matsuyama T."/>
            <person name="Miyazaki A."/>
            <person name="Murata M."/>
            <person name="Nakamura M."/>
            <person name="Nishi K."/>
            <person name="Nomura K."/>
            <person name="Numazaki R."/>
            <person name="Ohno M."/>
            <person name="Ohsato N."/>
            <person name="Okazaki Y."/>
            <person name="Saito R."/>
            <person name="Saitoh H."/>
            <person name="Sakai C."/>
            <person name="Sakai K."/>
            <person name="Sakazume N."/>
            <person name="Sano H."/>
            <person name="Sasaki D."/>
            <person name="Shibata K."/>
            <person name="Shinagawa A."/>
            <person name="Shiraki T."/>
            <person name="Sogabe Y."/>
            <person name="Tagami M."/>
            <person name="Tagawa A."/>
            <person name="Takahashi F."/>
            <person name="Takaku-Akahira S."/>
            <person name="Takeda Y."/>
            <person name="Tanaka T."/>
            <person name="Tomaru A."/>
            <person name="Toya T."/>
            <person name="Yasunishi A."/>
            <person name="Muramatsu M."/>
            <person name="Hayashizaki Y."/>
        </authorList>
    </citation>
    <scope>NUCLEOTIDE SEQUENCE</scope>
    <source>
        <strain evidence="1">C57BL/6J</strain>
        <tissue evidence="1">Testis</tissue>
    </source>
</reference>
<reference evidence="1" key="4">
    <citation type="journal article" date="2001" name="Nature">
        <title>Functional annotation of a full-length mouse cDNA collection.</title>
        <authorList>
            <consortium name="The RIKEN Genome Exploration Research Group Phase II Team and the FANTOM Consortium"/>
        </authorList>
    </citation>
    <scope>NUCLEOTIDE SEQUENCE</scope>
    <source>
        <strain evidence="1">C57BL/6J</strain>
        <tissue evidence="1">Testis</tissue>
    </source>
</reference>
<reference evidence="1" key="8">
    <citation type="journal article" date="2005" name="Science">
        <title>Antisense Transcription in the Mammalian Transcriptome.</title>
        <authorList>
            <consortium name="RIKEN Genome Exploration Research Group and Genome Science Group (Genome Network Project Core Group) and the FANTOM Consortium"/>
        </authorList>
    </citation>
    <scope>NUCLEOTIDE SEQUENCE</scope>
    <source>
        <strain evidence="1">C57BL/6J</strain>
        <tissue evidence="1">Testis</tissue>
    </source>
</reference>
<dbReference type="MGI" id="MGI:1351332">
    <property type="gene designation" value="Azi2"/>
</dbReference>
<reference evidence="1" key="2">
    <citation type="journal article" date="2000" name="Genome Res.">
        <title>Normalization and subtraction of cap-trapper-selected cDNAs to prepare full-length cDNA libraries for rapid discovery of new genes.</title>
        <authorList>
            <person name="Carninci P."/>
            <person name="Shibata Y."/>
            <person name="Hayatsu N."/>
            <person name="Sugahara Y."/>
            <person name="Shibata K."/>
            <person name="Itoh M."/>
            <person name="Konno H."/>
            <person name="Okazaki Y."/>
            <person name="Muramatsu M."/>
            <person name="Hayashizaki Y."/>
        </authorList>
    </citation>
    <scope>NUCLEOTIDE SEQUENCE</scope>
    <source>
        <strain evidence="1">C57BL/6J</strain>
        <tissue evidence="1">Testis</tissue>
    </source>
</reference>
<reference evidence="1" key="6">
    <citation type="journal article" date="2002" name="Nature">
        <title>Analysis of the mouse transcriptome based on functional annotation of 60,770 full-length cDNAs.</title>
        <authorList>
            <consortium name="The FANTOM Consortium and the RIKEN Genome Exploration Research Group Phase I and II Team"/>
        </authorList>
    </citation>
    <scope>NUCLEOTIDE SEQUENCE</scope>
    <source>
        <strain evidence="1">C57BL/6J</strain>
        <tissue evidence="1">Testis</tissue>
    </source>
</reference>
<accession>Q3V3T6</accession>
<evidence type="ECO:0000313" key="1">
    <source>
        <dbReference type="EMBL" id="BAE43284.1"/>
    </source>
</evidence>